<evidence type="ECO:0000313" key="2">
    <source>
        <dbReference type="Proteomes" id="UP000254924"/>
    </source>
</evidence>
<accession>A0A380K1V3</accession>
<evidence type="ECO:0000313" key="1">
    <source>
        <dbReference type="EMBL" id="SUN58166.1"/>
    </source>
</evidence>
<dbReference type="PANTHER" id="PTHR39206:SF1">
    <property type="entry name" value="SLL8004 PROTEIN"/>
    <property type="match status" value="1"/>
</dbReference>
<sequence>MPCSSPGNARGHINRIAKAHKLGYRVILHYVFLDNVETSIARVHHRVSIGGHGIPEDVIRKRYARSIKNLSVIKDLVDEYYIWDNSGENFVLLEKKKESNN</sequence>
<protein>
    <submittedName>
        <fullName evidence="1">Uncharacterized protein conserved in bacteria</fullName>
    </submittedName>
</protein>
<organism evidence="1 2">
    <name type="scientific">Streptococcus hyointestinalis</name>
    <dbReference type="NCBI Taxonomy" id="1337"/>
    <lineage>
        <taxon>Bacteria</taxon>
        <taxon>Bacillati</taxon>
        <taxon>Bacillota</taxon>
        <taxon>Bacilli</taxon>
        <taxon>Lactobacillales</taxon>
        <taxon>Streptococcaceae</taxon>
        <taxon>Streptococcus</taxon>
    </lineage>
</organism>
<name>A0A380K1V3_9STRE</name>
<dbReference type="OrthoDB" id="9791543at2"/>
<reference evidence="1 2" key="1">
    <citation type="submission" date="2018-06" db="EMBL/GenBank/DDBJ databases">
        <authorList>
            <consortium name="Pathogen Informatics"/>
            <person name="Doyle S."/>
        </authorList>
    </citation>
    <scope>NUCLEOTIDE SEQUENCE [LARGE SCALE GENOMIC DNA]</scope>
    <source>
        <strain evidence="1 2">NCTC12224</strain>
    </source>
</reference>
<dbReference type="AlphaFoldDB" id="A0A380K1V3"/>
<proteinExistence type="predicted"/>
<dbReference type="Gene3D" id="3.40.50.300">
    <property type="entry name" value="P-loop containing nucleotide triphosphate hydrolases"/>
    <property type="match status" value="1"/>
</dbReference>
<gene>
    <name evidence="1" type="ORF">NCTC12224_00190</name>
</gene>
<dbReference type="Proteomes" id="UP000254924">
    <property type="component" value="Unassembled WGS sequence"/>
</dbReference>
<dbReference type="InterPro" id="IPR027417">
    <property type="entry name" value="P-loop_NTPase"/>
</dbReference>
<dbReference type="PANTHER" id="PTHR39206">
    <property type="entry name" value="SLL8004 PROTEIN"/>
    <property type="match status" value="1"/>
</dbReference>
<keyword evidence="2" id="KW-1185">Reference proteome</keyword>
<dbReference type="EMBL" id="UHFN01000002">
    <property type="protein sequence ID" value="SUN58166.1"/>
    <property type="molecule type" value="Genomic_DNA"/>
</dbReference>